<dbReference type="PANTHER" id="PTHR33121">
    <property type="entry name" value="CYCLIC DI-GMP PHOSPHODIESTERASE PDEF"/>
    <property type="match status" value="1"/>
</dbReference>
<feature type="compositionally biased region" description="Low complexity" evidence="1">
    <location>
        <begin position="250"/>
        <end position="267"/>
    </location>
</feature>
<feature type="compositionally biased region" description="Basic and acidic residues" evidence="1">
    <location>
        <begin position="282"/>
        <end position="293"/>
    </location>
</feature>
<dbReference type="SUPFAM" id="SSF141868">
    <property type="entry name" value="EAL domain-like"/>
    <property type="match status" value="1"/>
</dbReference>
<proteinExistence type="predicted"/>
<name>A0A934SZ06_9BURK</name>
<feature type="region of interest" description="Disordered" evidence="1">
    <location>
        <begin position="201"/>
        <end position="304"/>
    </location>
</feature>
<evidence type="ECO:0000259" key="2">
    <source>
        <dbReference type="PROSITE" id="PS50883"/>
    </source>
</evidence>
<evidence type="ECO:0000313" key="4">
    <source>
        <dbReference type="Proteomes" id="UP000622890"/>
    </source>
</evidence>
<keyword evidence="4" id="KW-1185">Reference proteome</keyword>
<reference evidence="3" key="1">
    <citation type="submission" date="2021-01" db="EMBL/GenBank/DDBJ databases">
        <title>Genome sequence of strain Noviherbaspirillum sp. DKR-6.</title>
        <authorList>
            <person name="Chaudhary D.K."/>
        </authorList>
    </citation>
    <scope>NUCLEOTIDE SEQUENCE</scope>
    <source>
        <strain evidence="3">DKR-6</strain>
    </source>
</reference>
<dbReference type="SMART" id="SM00052">
    <property type="entry name" value="EAL"/>
    <property type="match status" value="1"/>
</dbReference>
<dbReference type="InterPro" id="IPR027444">
    <property type="entry name" value="H-NS_C_dom"/>
</dbReference>
<dbReference type="InterPro" id="IPR050706">
    <property type="entry name" value="Cyclic-di-GMP_PDE-like"/>
</dbReference>
<dbReference type="Proteomes" id="UP000622890">
    <property type="component" value="Unassembled WGS sequence"/>
</dbReference>
<comment type="caution">
    <text evidence="3">The sequence shown here is derived from an EMBL/GenBank/DDBJ whole genome shotgun (WGS) entry which is preliminary data.</text>
</comment>
<feature type="domain" description="EAL" evidence="2">
    <location>
        <begin position="1"/>
        <end position="130"/>
    </location>
</feature>
<dbReference type="CDD" id="cd01948">
    <property type="entry name" value="EAL"/>
    <property type="match status" value="1"/>
</dbReference>
<dbReference type="InterPro" id="IPR035919">
    <property type="entry name" value="EAL_sf"/>
</dbReference>
<gene>
    <name evidence="3" type="ORF">JJB74_31460</name>
</gene>
<dbReference type="GO" id="GO:0071111">
    <property type="term" value="F:cyclic-guanylate-specific phosphodiesterase activity"/>
    <property type="evidence" value="ECO:0007669"/>
    <property type="project" value="InterPro"/>
</dbReference>
<protein>
    <submittedName>
        <fullName evidence="3">EAL domain-containing protein</fullName>
    </submittedName>
</protein>
<dbReference type="InterPro" id="IPR001633">
    <property type="entry name" value="EAL_dom"/>
</dbReference>
<dbReference type="PROSITE" id="PS50883">
    <property type="entry name" value="EAL"/>
    <property type="match status" value="1"/>
</dbReference>
<dbReference type="GO" id="GO:0003677">
    <property type="term" value="F:DNA binding"/>
    <property type="evidence" value="ECO:0007669"/>
    <property type="project" value="InterPro"/>
</dbReference>
<dbReference type="Gene3D" id="4.10.430.30">
    <property type="match status" value="1"/>
</dbReference>
<dbReference type="Gene3D" id="3.20.20.450">
    <property type="entry name" value="EAL domain"/>
    <property type="match status" value="1"/>
</dbReference>
<dbReference type="AlphaFoldDB" id="A0A934SZ06"/>
<sequence length="333" mass="36375">MALLHERLVHTMPGVDERLQAYRNAGVQVAIDDFGTGYSSMTYLQKFQIDYLKIDQSFIRDITSNLAHRTITETIIMMAHKLGLKAIAEGIETEEQLSLLKEAGCDYGQGFLFSPPVPLESFEELLAPEAPSGLTLTLYCAVSVLQFFLPRGAMMISNLQSARALIQADLDHARKVLELWSQQVNELERALEQIDSVGESRQALKDQYTGGRNPAPRLMAPASRPTRSGPKPKAEEPPAGTTKKQRAKSQGRSSDSSASSAGDGKAGAVKKAKKLAVRGTARKVEAKYKDLNSDKTWSGRGRRPAWFVGEPEQYLISPGSSQQAASGTLSTVH</sequence>
<dbReference type="Pfam" id="PF00816">
    <property type="entry name" value="Histone_HNS"/>
    <property type="match status" value="1"/>
</dbReference>
<accession>A0A934SZ06</accession>
<dbReference type="SUPFAM" id="SSF81273">
    <property type="entry name" value="H-NS histone-like proteins"/>
    <property type="match status" value="1"/>
</dbReference>
<organism evidence="3 4">
    <name type="scientific">Noviherbaspirillum pedocola</name>
    <dbReference type="NCBI Taxonomy" id="2801341"/>
    <lineage>
        <taxon>Bacteria</taxon>
        <taxon>Pseudomonadati</taxon>
        <taxon>Pseudomonadota</taxon>
        <taxon>Betaproteobacteria</taxon>
        <taxon>Burkholderiales</taxon>
        <taxon>Oxalobacteraceae</taxon>
        <taxon>Noviherbaspirillum</taxon>
    </lineage>
</organism>
<dbReference type="PANTHER" id="PTHR33121:SF71">
    <property type="entry name" value="OXYGEN SENSOR PROTEIN DOSP"/>
    <property type="match status" value="1"/>
</dbReference>
<dbReference type="Pfam" id="PF00563">
    <property type="entry name" value="EAL"/>
    <property type="match status" value="1"/>
</dbReference>
<evidence type="ECO:0000313" key="3">
    <source>
        <dbReference type="EMBL" id="MBK4739140.1"/>
    </source>
</evidence>
<dbReference type="EMBL" id="JAEPBG010000040">
    <property type="protein sequence ID" value="MBK4739140.1"/>
    <property type="molecule type" value="Genomic_DNA"/>
</dbReference>
<dbReference type="SMART" id="SM00528">
    <property type="entry name" value="HNS"/>
    <property type="match status" value="1"/>
</dbReference>
<evidence type="ECO:0000256" key="1">
    <source>
        <dbReference type="SAM" id="MobiDB-lite"/>
    </source>
</evidence>